<accession>A0AAD6QKP7</accession>
<dbReference type="Proteomes" id="UP001164929">
    <property type="component" value="Chromosome 6"/>
</dbReference>
<feature type="transmembrane region" description="Helical" evidence="1">
    <location>
        <begin position="113"/>
        <end position="138"/>
    </location>
</feature>
<protein>
    <submittedName>
        <fullName evidence="2">Uncharacterized protein</fullName>
    </submittedName>
</protein>
<keyword evidence="1" id="KW-0812">Transmembrane</keyword>
<feature type="transmembrane region" description="Helical" evidence="1">
    <location>
        <begin position="82"/>
        <end position="101"/>
    </location>
</feature>
<evidence type="ECO:0000313" key="2">
    <source>
        <dbReference type="EMBL" id="KAJ6992155.1"/>
    </source>
</evidence>
<keyword evidence="1" id="KW-1133">Transmembrane helix</keyword>
<dbReference type="PANTHER" id="PTHR34115">
    <property type="entry name" value="PROTEIN, PUTATIVE-RELATED"/>
    <property type="match status" value="1"/>
</dbReference>
<name>A0AAD6QKP7_9ROSI</name>
<feature type="transmembrane region" description="Helical" evidence="1">
    <location>
        <begin position="144"/>
        <end position="163"/>
    </location>
</feature>
<dbReference type="InterPro" id="IPR053258">
    <property type="entry name" value="Ca-permeable_cation_channel"/>
</dbReference>
<keyword evidence="1" id="KW-0472">Membrane</keyword>
<feature type="transmembrane region" description="Helical" evidence="1">
    <location>
        <begin position="50"/>
        <end position="70"/>
    </location>
</feature>
<comment type="caution">
    <text evidence="2">The sequence shown here is derived from an EMBL/GenBank/DDBJ whole genome shotgun (WGS) entry which is preliminary data.</text>
</comment>
<organism evidence="2 3">
    <name type="scientific">Populus alba x Populus x berolinensis</name>
    <dbReference type="NCBI Taxonomy" id="444605"/>
    <lineage>
        <taxon>Eukaryota</taxon>
        <taxon>Viridiplantae</taxon>
        <taxon>Streptophyta</taxon>
        <taxon>Embryophyta</taxon>
        <taxon>Tracheophyta</taxon>
        <taxon>Spermatophyta</taxon>
        <taxon>Magnoliopsida</taxon>
        <taxon>eudicotyledons</taxon>
        <taxon>Gunneridae</taxon>
        <taxon>Pentapetalae</taxon>
        <taxon>rosids</taxon>
        <taxon>fabids</taxon>
        <taxon>Malpighiales</taxon>
        <taxon>Salicaceae</taxon>
        <taxon>Saliceae</taxon>
        <taxon>Populus</taxon>
    </lineage>
</organism>
<evidence type="ECO:0000256" key="1">
    <source>
        <dbReference type="SAM" id="Phobius"/>
    </source>
</evidence>
<proteinExistence type="predicted"/>
<keyword evidence="3" id="KW-1185">Reference proteome</keyword>
<dbReference type="EMBL" id="JAQIZT010000006">
    <property type="protein sequence ID" value="KAJ6992155.1"/>
    <property type="molecule type" value="Genomic_DNA"/>
</dbReference>
<reference evidence="2" key="1">
    <citation type="journal article" date="2023" name="Mol. Ecol. Resour.">
        <title>Chromosome-level genome assembly of a triploid poplar Populus alba 'Berolinensis'.</title>
        <authorList>
            <person name="Chen S."/>
            <person name="Yu Y."/>
            <person name="Wang X."/>
            <person name="Wang S."/>
            <person name="Zhang T."/>
            <person name="Zhou Y."/>
            <person name="He R."/>
            <person name="Meng N."/>
            <person name="Wang Y."/>
            <person name="Liu W."/>
            <person name="Liu Z."/>
            <person name="Liu J."/>
            <person name="Guo Q."/>
            <person name="Huang H."/>
            <person name="Sederoff R.R."/>
            <person name="Wang G."/>
            <person name="Qu G."/>
            <person name="Chen S."/>
        </authorList>
    </citation>
    <scope>NUCLEOTIDE SEQUENCE</scope>
    <source>
        <strain evidence="2">SC-2020</strain>
    </source>
</reference>
<sequence length="208" mass="23904">MANIARTSHSPSHSLQLHSFLPHREVSFNIAFFNARNYFQQNQFTTANSFHYIFAFIVPALLIFLELMYQGKDCTPFDTNPVTMWTSLSCLLAYCLTYWVGEMTCVRLFWSQRYVTAVRCSIVLFGLLSSASLASIFFPDTIKPFLYVLCILISMGELLYAPFGTLWKWIQVRLLGVSDTQERQEGQASADVHWLVSTSTDRRNRLPV</sequence>
<evidence type="ECO:0000313" key="3">
    <source>
        <dbReference type="Proteomes" id="UP001164929"/>
    </source>
</evidence>
<dbReference type="AlphaFoldDB" id="A0AAD6QKP7"/>
<dbReference type="PANTHER" id="PTHR34115:SF5">
    <property type="entry name" value="PROTEIN, PUTATIVE-RELATED"/>
    <property type="match status" value="1"/>
</dbReference>
<gene>
    <name evidence="2" type="ORF">NC653_015498</name>
</gene>